<comment type="caution">
    <text evidence="2">The sequence shown here is derived from an EMBL/GenBank/DDBJ whole genome shotgun (WGS) entry which is preliminary data.</text>
</comment>
<proteinExistence type="predicted"/>
<dbReference type="Proteomes" id="UP000257136">
    <property type="component" value="Unassembled WGS sequence"/>
</dbReference>
<evidence type="ECO:0000256" key="1">
    <source>
        <dbReference type="SAM" id="Phobius"/>
    </source>
</evidence>
<feature type="transmembrane region" description="Helical" evidence="1">
    <location>
        <begin position="136"/>
        <end position="152"/>
    </location>
</feature>
<keyword evidence="1" id="KW-0812">Transmembrane</keyword>
<name>A0A3E0EN44_9FLAO</name>
<evidence type="ECO:0000313" key="3">
    <source>
        <dbReference type="Proteomes" id="UP000257136"/>
    </source>
</evidence>
<evidence type="ECO:0000313" key="2">
    <source>
        <dbReference type="EMBL" id="REG99672.1"/>
    </source>
</evidence>
<reference evidence="2 3" key="1">
    <citation type="submission" date="2018-08" db="EMBL/GenBank/DDBJ databases">
        <title>Genomic Encyclopedia of Archaeal and Bacterial Type Strains, Phase II (KMG-II): from individual species to whole genera.</title>
        <authorList>
            <person name="Goeker M."/>
        </authorList>
    </citation>
    <scope>NUCLEOTIDE SEQUENCE [LARGE SCALE GENOMIC DNA]</scope>
    <source>
        <strain evidence="2 3">DSM 100880</strain>
    </source>
</reference>
<keyword evidence="3" id="KW-1185">Reference proteome</keyword>
<accession>A0A3E0EN44</accession>
<protein>
    <submittedName>
        <fullName evidence="2">Uncharacterized protein</fullName>
    </submittedName>
</protein>
<sequence length="161" mass="18803">MWIFILLFYLGYTCFIFSKPNLIDSENLIEIKAELAGLPIYYKSTGDNVPSLDFKIVGTPTNFTIKTCGLQNLNLSRFENMKFRDSISFLTNKESTLYEKITNEKEVFSFAIRKNNSELLKLSDYNICKKSVWKEFFLLTLLMIITLIFSIVRKDENTNEE</sequence>
<keyword evidence="1" id="KW-1133">Transmembrane helix</keyword>
<keyword evidence="1" id="KW-0472">Membrane</keyword>
<dbReference type="EMBL" id="QUNI01000004">
    <property type="protein sequence ID" value="REG99672.1"/>
    <property type="molecule type" value="Genomic_DNA"/>
</dbReference>
<organism evidence="2 3">
    <name type="scientific">Flavobacterium aquicola</name>
    <dbReference type="NCBI Taxonomy" id="1682742"/>
    <lineage>
        <taxon>Bacteria</taxon>
        <taxon>Pseudomonadati</taxon>
        <taxon>Bacteroidota</taxon>
        <taxon>Flavobacteriia</taxon>
        <taxon>Flavobacteriales</taxon>
        <taxon>Flavobacteriaceae</taxon>
        <taxon>Flavobacterium</taxon>
    </lineage>
</organism>
<dbReference type="AlphaFoldDB" id="A0A3E0EN44"/>
<gene>
    <name evidence="2" type="ORF">C8P67_104302</name>
</gene>